<accession>A0A3B0XMR4</accession>
<dbReference type="InterPro" id="IPR011767">
    <property type="entry name" value="GLR_AS"/>
</dbReference>
<feature type="domain" description="Glutaredoxin" evidence="6">
    <location>
        <begin position="4"/>
        <end position="64"/>
    </location>
</feature>
<dbReference type="GO" id="GO:0015038">
    <property type="term" value="F:glutathione disulfide oxidoreductase activity"/>
    <property type="evidence" value="ECO:0007669"/>
    <property type="project" value="TreeGrafter"/>
</dbReference>
<keyword evidence="5" id="KW-0676">Redox-active center</keyword>
<dbReference type="Pfam" id="PF00462">
    <property type="entry name" value="Glutaredoxin"/>
    <property type="match status" value="1"/>
</dbReference>
<name>A0A3B0XMR4_9ZZZZ</name>
<dbReference type="InterPro" id="IPR014025">
    <property type="entry name" value="Glutaredoxin_subgr"/>
</dbReference>
<proteinExistence type="inferred from homology"/>
<protein>
    <submittedName>
        <fullName evidence="7">Glutaredoxin 3 (Grx3)</fullName>
    </submittedName>
</protein>
<dbReference type="GO" id="GO:0005737">
    <property type="term" value="C:cytoplasm"/>
    <property type="evidence" value="ECO:0007669"/>
    <property type="project" value="TreeGrafter"/>
</dbReference>
<keyword evidence="4" id="KW-1015">Disulfide bond</keyword>
<evidence type="ECO:0000259" key="6">
    <source>
        <dbReference type="Pfam" id="PF00462"/>
    </source>
</evidence>
<evidence type="ECO:0000256" key="2">
    <source>
        <dbReference type="ARBA" id="ARBA00022448"/>
    </source>
</evidence>
<dbReference type="GO" id="GO:0045454">
    <property type="term" value="P:cell redox homeostasis"/>
    <property type="evidence" value="ECO:0007669"/>
    <property type="project" value="InterPro"/>
</dbReference>
<evidence type="ECO:0000256" key="3">
    <source>
        <dbReference type="ARBA" id="ARBA00022982"/>
    </source>
</evidence>
<dbReference type="PANTHER" id="PTHR45694:SF18">
    <property type="entry name" value="GLUTAREDOXIN-1-RELATED"/>
    <property type="match status" value="1"/>
</dbReference>
<dbReference type="PROSITE" id="PS51354">
    <property type="entry name" value="GLUTAREDOXIN_2"/>
    <property type="match status" value="1"/>
</dbReference>
<dbReference type="GO" id="GO:0034599">
    <property type="term" value="P:cellular response to oxidative stress"/>
    <property type="evidence" value="ECO:0007669"/>
    <property type="project" value="TreeGrafter"/>
</dbReference>
<keyword evidence="3" id="KW-0249">Electron transport</keyword>
<evidence type="ECO:0000256" key="1">
    <source>
        <dbReference type="ARBA" id="ARBA00007787"/>
    </source>
</evidence>
<organism evidence="7">
    <name type="scientific">hydrothermal vent metagenome</name>
    <dbReference type="NCBI Taxonomy" id="652676"/>
    <lineage>
        <taxon>unclassified sequences</taxon>
        <taxon>metagenomes</taxon>
        <taxon>ecological metagenomes</taxon>
    </lineage>
</organism>
<dbReference type="PANTHER" id="PTHR45694">
    <property type="entry name" value="GLUTAREDOXIN 2"/>
    <property type="match status" value="1"/>
</dbReference>
<keyword evidence="2" id="KW-0813">Transport</keyword>
<dbReference type="Gene3D" id="3.40.30.10">
    <property type="entry name" value="Glutaredoxin"/>
    <property type="match status" value="1"/>
</dbReference>
<gene>
    <name evidence="7" type="ORF">MNBD_GAMMA09-906</name>
</gene>
<sequence>MVSVRIYRTRTCPYCQRAERLLKKRGAKKMQLIDVAANRKLWAVMKKETKRDTVPQIYIGDYHVGGFDDLAELDRSGKLKSLLFPS</sequence>
<dbReference type="EMBL" id="UOFI01000056">
    <property type="protein sequence ID" value="VAW64487.1"/>
    <property type="molecule type" value="Genomic_DNA"/>
</dbReference>
<dbReference type="AlphaFoldDB" id="A0A3B0XMR4"/>
<evidence type="ECO:0000256" key="4">
    <source>
        <dbReference type="ARBA" id="ARBA00023157"/>
    </source>
</evidence>
<comment type="similarity">
    <text evidence="1">Belongs to the glutaredoxin family.</text>
</comment>
<dbReference type="InterPro" id="IPR011900">
    <property type="entry name" value="GRX_bact"/>
</dbReference>
<reference evidence="7" key="1">
    <citation type="submission" date="2018-06" db="EMBL/GenBank/DDBJ databases">
        <authorList>
            <person name="Zhirakovskaya E."/>
        </authorList>
    </citation>
    <scope>NUCLEOTIDE SEQUENCE</scope>
</reference>
<dbReference type="NCBIfam" id="TIGR02181">
    <property type="entry name" value="GRX_bact"/>
    <property type="match status" value="1"/>
</dbReference>
<evidence type="ECO:0000313" key="7">
    <source>
        <dbReference type="EMBL" id="VAW64487.1"/>
    </source>
</evidence>
<dbReference type="PRINTS" id="PR00160">
    <property type="entry name" value="GLUTAREDOXIN"/>
</dbReference>
<dbReference type="PROSITE" id="PS00195">
    <property type="entry name" value="GLUTAREDOXIN_1"/>
    <property type="match status" value="1"/>
</dbReference>
<dbReference type="SUPFAM" id="SSF52833">
    <property type="entry name" value="Thioredoxin-like"/>
    <property type="match status" value="1"/>
</dbReference>
<dbReference type="InterPro" id="IPR002109">
    <property type="entry name" value="Glutaredoxin"/>
</dbReference>
<dbReference type="InterPro" id="IPR036249">
    <property type="entry name" value="Thioredoxin-like_sf"/>
</dbReference>
<evidence type="ECO:0000256" key="5">
    <source>
        <dbReference type="ARBA" id="ARBA00023284"/>
    </source>
</evidence>